<proteinExistence type="predicted"/>
<gene>
    <name evidence="1" type="ORF">HaLaN_28366</name>
</gene>
<sequence>MQCPRGAPPVQLPGPGAGCQCYPRPVARFVRGRCRGGTTLVGYGPGGYAAVVRRRGVVAKLPAEPARPAARVVFLTRPRSGAKTVGAIGVEWADALTLYIDDRDNRDNHTAPELVVAHNWRPTRPRPHMPPLVAGCHALRCASSATRVTPSRYLVN</sequence>
<protein>
    <submittedName>
        <fullName evidence="1">Uncharacterized protein</fullName>
    </submittedName>
</protein>
<dbReference type="Proteomes" id="UP000485058">
    <property type="component" value="Unassembled WGS sequence"/>
</dbReference>
<name>A0A6A0AA76_HAELA</name>
<organism evidence="1 2">
    <name type="scientific">Haematococcus lacustris</name>
    <name type="common">Green alga</name>
    <name type="synonym">Haematococcus pluvialis</name>
    <dbReference type="NCBI Taxonomy" id="44745"/>
    <lineage>
        <taxon>Eukaryota</taxon>
        <taxon>Viridiplantae</taxon>
        <taxon>Chlorophyta</taxon>
        <taxon>core chlorophytes</taxon>
        <taxon>Chlorophyceae</taxon>
        <taxon>CS clade</taxon>
        <taxon>Chlamydomonadales</taxon>
        <taxon>Haematococcaceae</taxon>
        <taxon>Haematococcus</taxon>
    </lineage>
</organism>
<evidence type="ECO:0000313" key="2">
    <source>
        <dbReference type="Proteomes" id="UP000485058"/>
    </source>
</evidence>
<dbReference type="AlphaFoldDB" id="A0A6A0AA76"/>
<keyword evidence="2" id="KW-1185">Reference proteome</keyword>
<evidence type="ECO:0000313" key="1">
    <source>
        <dbReference type="EMBL" id="GFH29670.1"/>
    </source>
</evidence>
<reference evidence="1 2" key="1">
    <citation type="submission" date="2020-02" db="EMBL/GenBank/DDBJ databases">
        <title>Draft genome sequence of Haematococcus lacustris strain NIES-144.</title>
        <authorList>
            <person name="Morimoto D."/>
            <person name="Nakagawa S."/>
            <person name="Yoshida T."/>
            <person name="Sawayama S."/>
        </authorList>
    </citation>
    <scope>NUCLEOTIDE SEQUENCE [LARGE SCALE GENOMIC DNA]</scope>
    <source>
        <strain evidence="1 2">NIES-144</strain>
    </source>
</reference>
<accession>A0A6A0AA76</accession>
<comment type="caution">
    <text evidence="1">The sequence shown here is derived from an EMBL/GenBank/DDBJ whole genome shotgun (WGS) entry which is preliminary data.</text>
</comment>
<dbReference type="EMBL" id="BLLF01004466">
    <property type="protein sequence ID" value="GFH29670.1"/>
    <property type="molecule type" value="Genomic_DNA"/>
</dbReference>